<dbReference type="GO" id="GO:0097176">
    <property type="term" value="P:epoxide metabolic process"/>
    <property type="evidence" value="ECO:0007669"/>
    <property type="project" value="TreeGrafter"/>
</dbReference>
<evidence type="ECO:0000256" key="1">
    <source>
        <dbReference type="ARBA" id="ARBA00010088"/>
    </source>
</evidence>
<dbReference type="InterPro" id="IPR029058">
    <property type="entry name" value="AB_hydrolase_fold"/>
</dbReference>
<dbReference type="PANTHER" id="PTHR21661:SF35">
    <property type="entry name" value="EPOXIDE HYDROLASE"/>
    <property type="match status" value="1"/>
</dbReference>
<feature type="active site" description="Proton donor" evidence="4">
    <location>
        <position position="315"/>
    </location>
</feature>
<sequence>MADIKLYQISVPDSELERLRQKLSTVTFPDELDQAGWDYGAPLADIKRLAAYWKDQFDWRKAEAWLNELPNFQTPIQVDGFEFLNIHFVHQKSPIREAIPLLFCHGYKQTVPRPGSFIEVTKLLPLLRTSTPAFHIVAPSLPNFAFSDGTKKKGFGLPQYAEVCHKLMQKLGYPQYVTQGGDWGTIITRTMGLLYPPHCLASHINMPRASPPTLTSHPLLYLQHALTPLTARDRAGLARTTWFLETGSGYRAQQATKPQTLGYALADSPVALLAWIYEKLHDWTDGYPWTDDEVLTWVSVYLFSTAGPAASLRIYYEAAHNHELGRARTEKYIPGVKLGLAFFPKELSVVPKAWARTLGDVVFESEYERGGHFAAWERTDAIARDLTRMFGRGGGAEGVVKGRCGFVRARGGPKL</sequence>
<dbReference type="InterPro" id="IPR010497">
    <property type="entry name" value="Epoxide_hydro_N"/>
</dbReference>
<feature type="domain" description="Epoxide hydrolase N-terminal" evidence="5">
    <location>
        <begin position="5"/>
        <end position="119"/>
    </location>
</feature>
<evidence type="ECO:0000256" key="2">
    <source>
        <dbReference type="ARBA" id="ARBA00022797"/>
    </source>
</evidence>
<accession>A0A5M8PG40</accession>
<gene>
    <name evidence="6" type="ORF">FRX48_08414</name>
</gene>
<comment type="caution">
    <text evidence="6">The sequence shown here is derived from an EMBL/GenBank/DDBJ whole genome shotgun (WGS) entry which is preliminary data.</text>
</comment>
<dbReference type="EMBL" id="VXIT01000015">
    <property type="protein sequence ID" value="KAA6408063.1"/>
    <property type="molecule type" value="Genomic_DNA"/>
</dbReference>
<name>A0A5M8PG40_9LECA</name>
<dbReference type="SUPFAM" id="SSF53474">
    <property type="entry name" value="alpha/beta-Hydrolases"/>
    <property type="match status" value="1"/>
</dbReference>
<organism evidence="6 7">
    <name type="scientific">Lasallia pustulata</name>
    <dbReference type="NCBI Taxonomy" id="136370"/>
    <lineage>
        <taxon>Eukaryota</taxon>
        <taxon>Fungi</taxon>
        <taxon>Dikarya</taxon>
        <taxon>Ascomycota</taxon>
        <taxon>Pezizomycotina</taxon>
        <taxon>Lecanoromycetes</taxon>
        <taxon>OSLEUM clade</taxon>
        <taxon>Umbilicariomycetidae</taxon>
        <taxon>Umbilicariales</taxon>
        <taxon>Umbilicariaceae</taxon>
        <taxon>Lasallia</taxon>
    </lineage>
</organism>
<dbReference type="Proteomes" id="UP000324767">
    <property type="component" value="Unassembled WGS sequence"/>
</dbReference>
<evidence type="ECO:0000313" key="6">
    <source>
        <dbReference type="EMBL" id="KAA6408063.1"/>
    </source>
</evidence>
<keyword evidence="2" id="KW-0058">Aromatic hydrocarbons catabolism</keyword>
<protein>
    <submittedName>
        <fullName evidence="6">Microsomal epoxide hydrolase</fullName>
    </submittedName>
</protein>
<dbReference type="InterPro" id="IPR000639">
    <property type="entry name" value="Epox_hydrolase-like"/>
</dbReference>
<feature type="active site" description="Proton acceptor" evidence="4">
    <location>
        <position position="372"/>
    </location>
</feature>
<reference evidence="6 7" key="1">
    <citation type="submission" date="2019-09" db="EMBL/GenBank/DDBJ databases">
        <title>The hologenome of the rock-dwelling lichen Lasallia pustulata.</title>
        <authorList>
            <person name="Greshake Tzovaras B."/>
            <person name="Segers F."/>
            <person name="Bicker A."/>
            <person name="Dal Grande F."/>
            <person name="Otte J."/>
            <person name="Hankeln T."/>
            <person name="Schmitt I."/>
            <person name="Ebersberger I."/>
        </authorList>
    </citation>
    <scope>NUCLEOTIDE SEQUENCE [LARGE SCALE GENOMIC DNA]</scope>
    <source>
        <strain evidence="6">A1-1</strain>
    </source>
</reference>
<evidence type="ECO:0000256" key="4">
    <source>
        <dbReference type="PIRSR" id="PIRSR001112-1"/>
    </source>
</evidence>
<comment type="similarity">
    <text evidence="1">Belongs to the peptidase S33 family.</text>
</comment>
<dbReference type="Gene3D" id="3.40.50.1820">
    <property type="entry name" value="alpha/beta hydrolase"/>
    <property type="match status" value="1"/>
</dbReference>
<feature type="active site" description="Nucleophile" evidence="4">
    <location>
        <position position="182"/>
    </location>
</feature>
<dbReference type="PIRSF" id="PIRSF001112">
    <property type="entry name" value="Epoxide_hydrolase"/>
    <property type="match status" value="1"/>
</dbReference>
<proteinExistence type="inferred from homology"/>
<evidence type="ECO:0000313" key="7">
    <source>
        <dbReference type="Proteomes" id="UP000324767"/>
    </source>
</evidence>
<dbReference type="AlphaFoldDB" id="A0A5M8PG40"/>
<dbReference type="PRINTS" id="PR00412">
    <property type="entry name" value="EPOXHYDRLASE"/>
</dbReference>
<dbReference type="GO" id="GO:0004301">
    <property type="term" value="F:epoxide hydrolase activity"/>
    <property type="evidence" value="ECO:0007669"/>
    <property type="project" value="TreeGrafter"/>
</dbReference>
<evidence type="ECO:0000259" key="5">
    <source>
        <dbReference type="Pfam" id="PF06441"/>
    </source>
</evidence>
<dbReference type="PANTHER" id="PTHR21661">
    <property type="entry name" value="EPOXIDE HYDROLASE 1-RELATED"/>
    <property type="match status" value="1"/>
</dbReference>
<keyword evidence="3 6" id="KW-0378">Hydrolase</keyword>
<dbReference type="Pfam" id="PF06441">
    <property type="entry name" value="EHN"/>
    <property type="match status" value="1"/>
</dbReference>
<dbReference type="OrthoDB" id="7130006at2759"/>
<dbReference type="InterPro" id="IPR016292">
    <property type="entry name" value="Epoxide_hydrolase"/>
</dbReference>
<evidence type="ECO:0000256" key="3">
    <source>
        <dbReference type="ARBA" id="ARBA00022801"/>
    </source>
</evidence>